<accession>A0ABM5J1N2</accession>
<dbReference type="EnsemblMetazoa" id="XM_044456807.1">
    <property type="protein sequence ID" value="XP_044312742.1"/>
    <property type="gene ID" value="LOC123037185"/>
</dbReference>
<dbReference type="InterPro" id="IPR009882">
    <property type="entry name" value="Gypsy"/>
</dbReference>
<protein>
    <submittedName>
        <fullName evidence="1">Uncharacterized protein</fullName>
    </submittedName>
</protein>
<dbReference type="Proteomes" id="UP001652680">
    <property type="component" value="Unassembled WGS sequence"/>
</dbReference>
<dbReference type="InterPro" id="IPR008042">
    <property type="entry name" value="Retrotrans_Pao"/>
</dbReference>
<reference evidence="2" key="1">
    <citation type="journal article" date="2021" name="Elife">
        <title>Highly contiguous assemblies of 101 drosophilid genomes.</title>
        <authorList>
            <person name="Kim B.Y."/>
            <person name="Wang J.R."/>
            <person name="Miller D.E."/>
            <person name="Barmina O."/>
            <person name="Delaney E."/>
            <person name="Thompson A."/>
            <person name="Comeault A.A."/>
            <person name="Peede D."/>
            <person name="D'Agostino E.R."/>
            <person name="Pelaez J."/>
            <person name="Aguilar J.M."/>
            <person name="Haji D."/>
            <person name="Matsunaga T."/>
            <person name="Armstrong E.E."/>
            <person name="Zych M."/>
            <person name="Ogawa Y."/>
            <person name="Stamenkovic-Radak M."/>
            <person name="Jelic M."/>
            <person name="Veselinovic M.S."/>
            <person name="Tanaskovic M."/>
            <person name="Eric P."/>
            <person name="Gao J.J."/>
            <person name="Katoh T.K."/>
            <person name="Toda M.J."/>
            <person name="Watabe H."/>
            <person name="Watada M."/>
            <person name="Davis J.S."/>
            <person name="Moyle L.C."/>
            <person name="Manoli G."/>
            <person name="Bertolini E."/>
            <person name="Kostal V."/>
            <person name="Hawley R.S."/>
            <person name="Takahashi A."/>
            <person name="Jones C.D."/>
            <person name="Price D.K."/>
            <person name="Whiteman N."/>
            <person name="Kopp A."/>
            <person name="Matute D.R."/>
            <person name="Petrov D.A."/>
        </authorList>
    </citation>
    <scope>NUCLEOTIDE SEQUENCE [LARGE SCALE GENOMIC DNA]</scope>
</reference>
<name>A0ABM5J1N2_DRORH</name>
<dbReference type="InterPro" id="IPR043502">
    <property type="entry name" value="DNA/RNA_pol_sf"/>
</dbReference>
<keyword evidence="2" id="KW-1185">Reference proteome</keyword>
<evidence type="ECO:0000313" key="1">
    <source>
        <dbReference type="EnsemblMetazoa" id="XP_044312742.1"/>
    </source>
</evidence>
<dbReference type="GeneID" id="123037185"/>
<dbReference type="SUPFAM" id="SSF56672">
    <property type="entry name" value="DNA/RNA polymerases"/>
    <property type="match status" value="1"/>
</dbReference>
<evidence type="ECO:0000313" key="2">
    <source>
        <dbReference type="Proteomes" id="UP001652680"/>
    </source>
</evidence>
<reference evidence="1" key="2">
    <citation type="submission" date="2025-05" db="UniProtKB">
        <authorList>
            <consortium name="EnsemblMetazoa"/>
        </authorList>
    </citation>
    <scope>IDENTIFICATION</scope>
</reference>
<sequence length="441" mass="49766">MSHFRSDDLRGNISNKAALVTPEKRRTKGKATLLDDPPRKGLTYIRLQAIAVDNWTGMSGKGTPVARSKKDYYQLTDSGFIDELAPGVILLNKFSGNVQINGTSTSLNGTFVINFSNSTINIDGQTFTNKDTVHHHPMPAILQTEMTIKKIEEKLSLELVKELNINNTKTLELWVSFRPEFRVEHHGFCDASQKAYGAAIYVRVEMGHTTLVHLLTAKTSVAPVKTVSLPRLELCGALLLSEMAESILPHMPMLSSKLHCWTDSTIVLAWLAKPACSRGVPLHELVDKSLWWHGPTWLQKPRDQWPAQSTDLQVTEVERRPVKAHVASIPTEDILDRFSKLNRALRVFAYVHRFVQRCRKQSPIPEVHLEAQELVAAERLMVISTQRRYFANEYRCLSQKRPVSATSSILSLNPFLDEKGLIRACGRITASENLRYDERHA</sequence>
<dbReference type="PANTHER" id="PTHR47331">
    <property type="entry name" value="PHD-TYPE DOMAIN-CONTAINING PROTEIN"/>
    <property type="match status" value="1"/>
</dbReference>
<dbReference type="RefSeq" id="XP_044312742.1">
    <property type="nucleotide sequence ID" value="XM_044456807.1"/>
</dbReference>
<proteinExistence type="predicted"/>
<dbReference type="Pfam" id="PF07253">
    <property type="entry name" value="Gypsy"/>
    <property type="match status" value="1"/>
</dbReference>
<organism evidence="1 2">
    <name type="scientific">Drosophila rhopaloa</name>
    <name type="common">Fruit fly</name>
    <dbReference type="NCBI Taxonomy" id="1041015"/>
    <lineage>
        <taxon>Eukaryota</taxon>
        <taxon>Metazoa</taxon>
        <taxon>Ecdysozoa</taxon>
        <taxon>Arthropoda</taxon>
        <taxon>Hexapoda</taxon>
        <taxon>Insecta</taxon>
        <taxon>Pterygota</taxon>
        <taxon>Neoptera</taxon>
        <taxon>Endopterygota</taxon>
        <taxon>Diptera</taxon>
        <taxon>Brachycera</taxon>
        <taxon>Muscomorpha</taxon>
        <taxon>Ephydroidea</taxon>
        <taxon>Drosophilidae</taxon>
        <taxon>Drosophila</taxon>
        <taxon>Sophophora</taxon>
    </lineage>
</organism>
<dbReference type="Pfam" id="PF05380">
    <property type="entry name" value="Peptidase_A17"/>
    <property type="match status" value="1"/>
</dbReference>